<keyword evidence="2" id="KW-0813">Transport</keyword>
<sequence>MRVLIAGAGRAGLSVGGHLRTTGHDVIIIDRDPMVAKQAFERHGLVAITGDATDAGLLQEADVSRTDVVVTMLARDADNLAVALLARSAGAQRVMVRMRDPQYRQVYMDAGVHRIVSEIEIFVGGIATAIEHDAVKHSMILGGGGSVAFELTIPEGADVVGRPVSEIAAAKGFPPSCVFAGLYDAHGAVDAPRGSSVLRGGMTVLIVARRDEVGAVIRHLMSPRVDTPKR</sequence>
<dbReference type="Proteomes" id="UP001374803">
    <property type="component" value="Chromosome"/>
</dbReference>
<dbReference type="InterPro" id="IPR036291">
    <property type="entry name" value="NAD(P)-bd_dom_sf"/>
</dbReference>
<dbReference type="InterPro" id="IPR050721">
    <property type="entry name" value="Trk_Ktr_HKT_K-transport"/>
</dbReference>
<protein>
    <recommendedName>
        <fullName evidence="1">Trk system potassium uptake protein TrkA</fullName>
    </recommendedName>
</protein>
<keyword evidence="4" id="KW-0630">Potassium</keyword>
<dbReference type="PROSITE" id="PS51201">
    <property type="entry name" value="RCK_N"/>
    <property type="match status" value="1"/>
</dbReference>
<keyword evidence="5" id="KW-0520">NAD</keyword>
<evidence type="ECO:0000256" key="6">
    <source>
        <dbReference type="ARBA" id="ARBA00023065"/>
    </source>
</evidence>
<keyword evidence="10" id="KW-1185">Reference proteome</keyword>
<evidence type="ECO:0000256" key="5">
    <source>
        <dbReference type="ARBA" id="ARBA00023027"/>
    </source>
</evidence>
<organism evidence="9 10">
    <name type="scientific">Pendulispora rubella</name>
    <dbReference type="NCBI Taxonomy" id="2741070"/>
    <lineage>
        <taxon>Bacteria</taxon>
        <taxon>Pseudomonadati</taxon>
        <taxon>Myxococcota</taxon>
        <taxon>Myxococcia</taxon>
        <taxon>Myxococcales</taxon>
        <taxon>Sorangiineae</taxon>
        <taxon>Pendulisporaceae</taxon>
        <taxon>Pendulispora</taxon>
    </lineage>
</organism>
<keyword evidence="3" id="KW-0633">Potassium transport</keyword>
<feature type="domain" description="RCK N-terminal" evidence="7">
    <location>
        <begin position="1"/>
        <end position="120"/>
    </location>
</feature>
<dbReference type="InterPro" id="IPR036721">
    <property type="entry name" value="RCK_C_sf"/>
</dbReference>
<dbReference type="SUPFAM" id="SSF116726">
    <property type="entry name" value="TrkA C-terminal domain-like"/>
    <property type="match status" value="1"/>
</dbReference>
<dbReference type="InterPro" id="IPR006037">
    <property type="entry name" value="RCK_C"/>
</dbReference>
<dbReference type="Pfam" id="PF02080">
    <property type="entry name" value="TrkA_C"/>
    <property type="match status" value="1"/>
</dbReference>
<evidence type="ECO:0000256" key="1">
    <source>
        <dbReference type="ARBA" id="ARBA00017378"/>
    </source>
</evidence>
<dbReference type="InterPro" id="IPR003148">
    <property type="entry name" value="RCK_N"/>
</dbReference>
<evidence type="ECO:0000256" key="2">
    <source>
        <dbReference type="ARBA" id="ARBA00022448"/>
    </source>
</evidence>
<dbReference type="PANTHER" id="PTHR43833:SF5">
    <property type="entry name" value="TRK SYSTEM POTASSIUM UPTAKE PROTEIN TRKA"/>
    <property type="match status" value="1"/>
</dbReference>
<evidence type="ECO:0000313" key="9">
    <source>
        <dbReference type="EMBL" id="WXB08233.1"/>
    </source>
</evidence>
<dbReference type="PANTHER" id="PTHR43833">
    <property type="entry name" value="POTASSIUM CHANNEL PROTEIN 2-RELATED-RELATED"/>
    <property type="match status" value="1"/>
</dbReference>
<reference evidence="9" key="1">
    <citation type="submission" date="2021-12" db="EMBL/GenBank/DDBJ databases">
        <title>Discovery of the Pendulisporaceae a myxobacterial family with distinct sporulation behavior and unique specialized metabolism.</title>
        <authorList>
            <person name="Garcia R."/>
            <person name="Popoff A."/>
            <person name="Bader C.D."/>
            <person name="Loehr J."/>
            <person name="Walesch S."/>
            <person name="Walt C."/>
            <person name="Boldt J."/>
            <person name="Bunk B."/>
            <person name="Haeckl F.J.F.P.J."/>
            <person name="Gunesch A.P."/>
            <person name="Birkelbach J."/>
            <person name="Nuebel U."/>
            <person name="Pietschmann T."/>
            <person name="Bach T."/>
            <person name="Mueller R."/>
        </authorList>
    </citation>
    <scope>NUCLEOTIDE SEQUENCE</scope>
    <source>
        <strain evidence="9">MSr11367</strain>
    </source>
</reference>
<dbReference type="PROSITE" id="PS51202">
    <property type="entry name" value="RCK_C"/>
    <property type="match status" value="1"/>
</dbReference>
<evidence type="ECO:0000259" key="8">
    <source>
        <dbReference type="PROSITE" id="PS51202"/>
    </source>
</evidence>
<gene>
    <name evidence="9" type="ORF">LVJ94_13435</name>
</gene>
<dbReference type="InterPro" id="IPR006036">
    <property type="entry name" value="K_uptake_TrkA"/>
</dbReference>
<evidence type="ECO:0000256" key="3">
    <source>
        <dbReference type="ARBA" id="ARBA00022538"/>
    </source>
</evidence>
<name>A0ABZ2LEC2_9BACT</name>
<dbReference type="SUPFAM" id="SSF51735">
    <property type="entry name" value="NAD(P)-binding Rossmann-fold domains"/>
    <property type="match status" value="1"/>
</dbReference>
<evidence type="ECO:0000259" key="7">
    <source>
        <dbReference type="PROSITE" id="PS51201"/>
    </source>
</evidence>
<dbReference type="EMBL" id="CP089983">
    <property type="protein sequence ID" value="WXB08233.1"/>
    <property type="molecule type" value="Genomic_DNA"/>
</dbReference>
<accession>A0ABZ2LEC2</accession>
<dbReference type="Gene3D" id="3.30.70.1450">
    <property type="entry name" value="Regulator of K+ conductance, C-terminal domain"/>
    <property type="match status" value="1"/>
</dbReference>
<evidence type="ECO:0000256" key="4">
    <source>
        <dbReference type="ARBA" id="ARBA00022958"/>
    </source>
</evidence>
<keyword evidence="6" id="KW-0406">Ion transport</keyword>
<dbReference type="RefSeq" id="WP_394837908.1">
    <property type="nucleotide sequence ID" value="NZ_CP089929.1"/>
</dbReference>
<dbReference type="Pfam" id="PF02254">
    <property type="entry name" value="TrkA_N"/>
    <property type="match status" value="1"/>
</dbReference>
<evidence type="ECO:0000313" key="10">
    <source>
        <dbReference type="Proteomes" id="UP001374803"/>
    </source>
</evidence>
<proteinExistence type="predicted"/>
<dbReference type="PRINTS" id="PR00335">
    <property type="entry name" value="KUPTAKETRKA"/>
</dbReference>
<dbReference type="Gene3D" id="3.40.50.720">
    <property type="entry name" value="NAD(P)-binding Rossmann-like Domain"/>
    <property type="match status" value="1"/>
</dbReference>
<feature type="domain" description="RCK C-terminal" evidence="8">
    <location>
        <begin position="136"/>
        <end position="222"/>
    </location>
</feature>